<dbReference type="FunFam" id="3.40.1440.10:FF:000001">
    <property type="entry name" value="UvrABC system protein C"/>
    <property type="match status" value="1"/>
</dbReference>
<dbReference type="Pfam" id="PF08459">
    <property type="entry name" value="UvrC_RNaseH_dom"/>
    <property type="match status" value="1"/>
</dbReference>
<dbReference type="STRING" id="32024.GCA_000788295_00313"/>
<dbReference type="SUPFAM" id="SSF82771">
    <property type="entry name" value="GIY-YIG endonuclease"/>
    <property type="match status" value="1"/>
</dbReference>
<protein>
    <recommendedName>
        <fullName evidence="7">UvrABC system protein C</fullName>
        <shortName evidence="7">Protein UvrC</shortName>
    </recommendedName>
    <alternativeName>
        <fullName evidence="7">Excinuclease ABC subunit C</fullName>
    </alternativeName>
</protein>
<feature type="domain" description="UvrC family homology region profile" evidence="10">
    <location>
        <begin position="253"/>
        <end position="473"/>
    </location>
</feature>
<evidence type="ECO:0000256" key="3">
    <source>
        <dbReference type="ARBA" id="ARBA00022769"/>
    </source>
</evidence>
<dbReference type="InterPro" id="IPR036876">
    <property type="entry name" value="UVR_dom_sf"/>
</dbReference>
<dbReference type="Gene3D" id="3.30.420.340">
    <property type="entry name" value="UvrC, RNAse H endonuclease domain"/>
    <property type="match status" value="1"/>
</dbReference>
<keyword evidence="4 7" id="KW-0267">Excision nuclease</keyword>
<accession>A0A381DHK1</accession>
<dbReference type="GO" id="GO:0003677">
    <property type="term" value="F:DNA binding"/>
    <property type="evidence" value="ECO:0007669"/>
    <property type="project" value="UniProtKB-UniRule"/>
</dbReference>
<keyword evidence="3 7" id="KW-0228">DNA excision</keyword>
<keyword evidence="12" id="KW-1185">Reference proteome</keyword>
<proteinExistence type="inferred from homology"/>
<dbReference type="PANTHER" id="PTHR30562:SF1">
    <property type="entry name" value="UVRABC SYSTEM PROTEIN C"/>
    <property type="match status" value="1"/>
</dbReference>
<dbReference type="InterPro" id="IPR010994">
    <property type="entry name" value="RuvA_2-like"/>
</dbReference>
<dbReference type="SMART" id="SM00465">
    <property type="entry name" value="GIYc"/>
    <property type="match status" value="1"/>
</dbReference>
<dbReference type="Gene3D" id="3.40.1440.10">
    <property type="entry name" value="GIY-YIG endonuclease"/>
    <property type="match status" value="1"/>
</dbReference>
<name>A0A381DHK1_9BACT</name>
<evidence type="ECO:0000259" key="10">
    <source>
        <dbReference type="PROSITE" id="PS50165"/>
    </source>
</evidence>
<dbReference type="Proteomes" id="UP000254920">
    <property type="component" value="Unassembled WGS sequence"/>
</dbReference>
<dbReference type="OrthoDB" id="9804933at2"/>
<dbReference type="InterPro" id="IPR038476">
    <property type="entry name" value="UvrC_RNase_H_dom_sf"/>
</dbReference>
<dbReference type="PANTHER" id="PTHR30562">
    <property type="entry name" value="UVRC/OXIDOREDUCTASE"/>
    <property type="match status" value="1"/>
</dbReference>
<dbReference type="GeneID" id="93090801"/>
<dbReference type="GO" id="GO:0006289">
    <property type="term" value="P:nucleotide-excision repair"/>
    <property type="evidence" value="ECO:0007669"/>
    <property type="project" value="UniProtKB-UniRule"/>
</dbReference>
<dbReference type="AlphaFoldDB" id="A0A381DHK1"/>
<dbReference type="Pfam" id="PF02151">
    <property type="entry name" value="UVR"/>
    <property type="match status" value="1"/>
</dbReference>
<evidence type="ECO:0000256" key="1">
    <source>
        <dbReference type="ARBA" id="ARBA00022490"/>
    </source>
</evidence>
<gene>
    <name evidence="7 11" type="primary">uvrC</name>
    <name evidence="11" type="ORF">NCTC12475_00358</name>
</gene>
<dbReference type="InterPro" id="IPR001943">
    <property type="entry name" value="UVR_dom"/>
</dbReference>
<evidence type="ECO:0000259" key="9">
    <source>
        <dbReference type="PROSITE" id="PS50164"/>
    </source>
</evidence>
<dbReference type="SUPFAM" id="SSF46600">
    <property type="entry name" value="C-terminal UvrC-binding domain of UvrB"/>
    <property type="match status" value="1"/>
</dbReference>
<evidence type="ECO:0000313" key="12">
    <source>
        <dbReference type="Proteomes" id="UP000254920"/>
    </source>
</evidence>
<sequence length="599" mass="69197">MLIDDILALPKNPGVYEYFDKDGKLLYVGKAKNLKNRVRSYFSFSPALSPSPRLSMRIARMISQSVHLEYIITDSESDALILENSFIKQLKPKYNILLRDDKTYPYIYIDLSLDFPRFEITRKVIKGKNVRYFGPYFKGSKEILNALYLKFPLVQKKSCIKGKKACLFYQIKRCNAPCENKISQEQYSKIVDDAIKDMQNPASLVPFLQNLMINYANNENYEEAAIVRDQIQTIKDMQIKVEVDLAKLEDFDVIAIKADKNIVCSVIFNIRNGKISNSRHIISMVENASINEINELYKQIIIEAYPKESPINSTKIYTYEDFEDKELVAEILSKRHMVKFKIQTPKIGEKRKICDIAYKNCDLQIQKHLKNSNYELLNDIKQTFDLNNTPFRIEIFDNSHMQGVANVGSMVSFELDHFIKDAYRHAHLQSKNDYDQMNEFLTLRAKRFDKLNPPDLWIIDGGQALLDLASLIIQSSGANVDVIAISKEKIDAKAHRAKGNAKDKIYTKSGVFKFETNSKILQFIQKLRDEAHRFAISFHQKTKRKMDLNSSKMKNLGISDGSIKKLLNYYGSFDKIYEASFEEIKSLTNIKVANKIKNI</sequence>
<dbReference type="InterPro" id="IPR001162">
    <property type="entry name" value="UvrC_RNase_H_dom"/>
</dbReference>
<dbReference type="InterPro" id="IPR000305">
    <property type="entry name" value="GIY-YIG_endonuc"/>
</dbReference>
<keyword evidence="1 7" id="KW-0963">Cytoplasm</keyword>
<feature type="domain" description="GIY-YIG" evidence="9">
    <location>
        <begin position="11"/>
        <end position="96"/>
    </location>
</feature>
<dbReference type="Pfam" id="PF22920">
    <property type="entry name" value="UvrC_RNaseH"/>
    <property type="match status" value="1"/>
</dbReference>
<evidence type="ECO:0000256" key="7">
    <source>
        <dbReference type="HAMAP-Rule" id="MF_00203"/>
    </source>
</evidence>
<reference evidence="11 12" key="1">
    <citation type="submission" date="2018-06" db="EMBL/GenBank/DDBJ databases">
        <authorList>
            <consortium name="Pathogen Informatics"/>
            <person name="Doyle S."/>
        </authorList>
    </citation>
    <scope>NUCLEOTIDE SEQUENCE [LARGE SCALE GENOMIC DNA]</scope>
    <source>
        <strain evidence="11 12">NCTC12475</strain>
    </source>
</reference>
<dbReference type="SUPFAM" id="SSF47781">
    <property type="entry name" value="RuvA domain 2-like"/>
    <property type="match status" value="1"/>
</dbReference>
<dbReference type="InterPro" id="IPR047296">
    <property type="entry name" value="GIY-YIG_UvrC_Cho"/>
</dbReference>
<comment type="subunit">
    <text evidence="7">Interacts with UvrB in an incision complex.</text>
</comment>
<dbReference type="PROSITE" id="PS50164">
    <property type="entry name" value="GIY_YIG"/>
    <property type="match status" value="1"/>
</dbReference>
<dbReference type="InterPro" id="IPR050066">
    <property type="entry name" value="UvrABC_protein_C"/>
</dbReference>
<evidence type="ECO:0000256" key="6">
    <source>
        <dbReference type="ARBA" id="ARBA00023236"/>
    </source>
</evidence>
<dbReference type="Gene3D" id="1.10.150.20">
    <property type="entry name" value="5' to 3' exonuclease, C-terminal subdomain"/>
    <property type="match status" value="1"/>
</dbReference>
<dbReference type="EMBL" id="UFVD01000001">
    <property type="protein sequence ID" value="SUX10114.1"/>
    <property type="molecule type" value="Genomic_DNA"/>
</dbReference>
<feature type="domain" description="UVR" evidence="8">
    <location>
        <begin position="202"/>
        <end position="237"/>
    </location>
</feature>
<keyword evidence="6 7" id="KW-0742">SOS response</keyword>
<evidence type="ECO:0000256" key="2">
    <source>
        <dbReference type="ARBA" id="ARBA00022763"/>
    </source>
</evidence>
<dbReference type="InterPro" id="IPR035901">
    <property type="entry name" value="GIY-YIG_endonuc_sf"/>
</dbReference>
<dbReference type="NCBIfam" id="TIGR00194">
    <property type="entry name" value="uvrC"/>
    <property type="match status" value="1"/>
</dbReference>
<organism evidence="11 12">
    <name type="scientific">Campylobacter sputorum subsp. sputorum</name>
    <dbReference type="NCBI Taxonomy" id="32024"/>
    <lineage>
        <taxon>Bacteria</taxon>
        <taxon>Pseudomonadati</taxon>
        <taxon>Campylobacterota</taxon>
        <taxon>Epsilonproteobacteria</taxon>
        <taxon>Campylobacterales</taxon>
        <taxon>Campylobacteraceae</taxon>
        <taxon>Campylobacter</taxon>
    </lineage>
</organism>
<dbReference type="InterPro" id="IPR004791">
    <property type="entry name" value="UvrC"/>
</dbReference>
<evidence type="ECO:0000256" key="5">
    <source>
        <dbReference type="ARBA" id="ARBA00023204"/>
    </source>
</evidence>
<comment type="subcellular location">
    <subcellularLocation>
        <location evidence="7">Cytoplasm</location>
    </subcellularLocation>
</comment>
<dbReference type="GO" id="GO:0005737">
    <property type="term" value="C:cytoplasm"/>
    <property type="evidence" value="ECO:0007669"/>
    <property type="project" value="UniProtKB-SubCell"/>
</dbReference>
<dbReference type="GO" id="GO:0009432">
    <property type="term" value="P:SOS response"/>
    <property type="evidence" value="ECO:0007669"/>
    <property type="project" value="UniProtKB-UniRule"/>
</dbReference>
<evidence type="ECO:0000313" key="11">
    <source>
        <dbReference type="EMBL" id="SUX10114.1"/>
    </source>
</evidence>
<evidence type="ECO:0000259" key="8">
    <source>
        <dbReference type="PROSITE" id="PS50151"/>
    </source>
</evidence>
<dbReference type="PROSITE" id="PS50165">
    <property type="entry name" value="UVRC"/>
    <property type="match status" value="1"/>
</dbReference>
<comment type="similarity">
    <text evidence="7">Belongs to the UvrC family.</text>
</comment>
<dbReference type="Pfam" id="PF01541">
    <property type="entry name" value="GIY-YIG"/>
    <property type="match status" value="1"/>
</dbReference>
<comment type="function">
    <text evidence="7">The UvrABC repair system catalyzes the recognition and processing of DNA lesions. UvrC both incises the 5' and 3' sides of the lesion. The N-terminal half is responsible for the 3' incision and the C-terminal half is responsible for the 5' incision.</text>
</comment>
<dbReference type="HAMAP" id="MF_00203">
    <property type="entry name" value="UvrC"/>
    <property type="match status" value="1"/>
</dbReference>
<dbReference type="GO" id="GO:0009381">
    <property type="term" value="F:excinuclease ABC activity"/>
    <property type="evidence" value="ECO:0007669"/>
    <property type="project" value="UniProtKB-UniRule"/>
</dbReference>
<dbReference type="GO" id="GO:0009380">
    <property type="term" value="C:excinuclease repair complex"/>
    <property type="evidence" value="ECO:0007669"/>
    <property type="project" value="InterPro"/>
</dbReference>
<dbReference type="RefSeq" id="WP_089182619.1">
    <property type="nucleotide sequence ID" value="NZ_CP043427.1"/>
</dbReference>
<dbReference type="PROSITE" id="PS50151">
    <property type="entry name" value="UVR"/>
    <property type="match status" value="1"/>
</dbReference>
<dbReference type="CDD" id="cd10434">
    <property type="entry name" value="GIY-YIG_UvrC_Cho"/>
    <property type="match status" value="1"/>
</dbReference>
<keyword evidence="5 7" id="KW-0234">DNA repair</keyword>
<keyword evidence="2 7" id="KW-0227">DNA damage</keyword>
<evidence type="ECO:0000256" key="4">
    <source>
        <dbReference type="ARBA" id="ARBA00022881"/>
    </source>
</evidence>